<evidence type="ECO:0000313" key="2">
    <source>
        <dbReference type="Proteomes" id="UP000886998"/>
    </source>
</evidence>
<comment type="caution">
    <text evidence="1">The sequence shown here is derived from an EMBL/GenBank/DDBJ whole genome shotgun (WGS) entry which is preliminary data.</text>
</comment>
<dbReference type="Proteomes" id="UP000886998">
    <property type="component" value="Unassembled WGS sequence"/>
</dbReference>
<proteinExistence type="predicted"/>
<name>A0A8X6I4W5_9ARAC</name>
<dbReference type="EMBL" id="BMAV01024204">
    <property type="protein sequence ID" value="GFS30993.1"/>
    <property type="molecule type" value="Genomic_DNA"/>
</dbReference>
<organism evidence="1 2">
    <name type="scientific">Trichonephila inaurata madagascariensis</name>
    <dbReference type="NCBI Taxonomy" id="2747483"/>
    <lineage>
        <taxon>Eukaryota</taxon>
        <taxon>Metazoa</taxon>
        <taxon>Ecdysozoa</taxon>
        <taxon>Arthropoda</taxon>
        <taxon>Chelicerata</taxon>
        <taxon>Arachnida</taxon>
        <taxon>Araneae</taxon>
        <taxon>Araneomorphae</taxon>
        <taxon>Entelegynae</taxon>
        <taxon>Araneoidea</taxon>
        <taxon>Nephilidae</taxon>
        <taxon>Trichonephila</taxon>
        <taxon>Trichonephila inaurata</taxon>
    </lineage>
</organism>
<accession>A0A8X6I4W5</accession>
<sequence>MSNFKNCTRMETTLSKQFLPRVREGEGLSKARGNVVSCTLLFRSGAEVRDDGKRSSVAAPHAMDTASSEALKSVAQLKYQTRNIYERVGRIGYNEINYLKLECGHTYC</sequence>
<gene>
    <name evidence="1" type="ORF">TNIN_443871</name>
</gene>
<reference evidence="1" key="1">
    <citation type="submission" date="2020-08" db="EMBL/GenBank/DDBJ databases">
        <title>Multicomponent nature underlies the extraordinary mechanical properties of spider dragline silk.</title>
        <authorList>
            <person name="Kono N."/>
            <person name="Nakamura H."/>
            <person name="Mori M."/>
            <person name="Yoshida Y."/>
            <person name="Ohtoshi R."/>
            <person name="Malay A.D."/>
            <person name="Moran D.A.P."/>
            <person name="Tomita M."/>
            <person name="Numata K."/>
            <person name="Arakawa K."/>
        </authorList>
    </citation>
    <scope>NUCLEOTIDE SEQUENCE</scope>
</reference>
<protein>
    <submittedName>
        <fullName evidence="1">Uncharacterized protein</fullName>
    </submittedName>
</protein>
<keyword evidence="2" id="KW-1185">Reference proteome</keyword>
<evidence type="ECO:0000313" key="1">
    <source>
        <dbReference type="EMBL" id="GFS30993.1"/>
    </source>
</evidence>
<dbReference type="AlphaFoldDB" id="A0A8X6I4W5"/>